<dbReference type="RefSeq" id="WP_163301904.1">
    <property type="nucleotide sequence ID" value="NZ_JAAGRQ010000029.1"/>
</dbReference>
<keyword evidence="3" id="KW-1185">Reference proteome</keyword>
<dbReference type="CDD" id="cd00293">
    <property type="entry name" value="USP-like"/>
    <property type="match status" value="2"/>
</dbReference>
<gene>
    <name evidence="2" type="ORF">G3N56_08895</name>
</gene>
<accession>A0A7K3NL66</accession>
<evidence type="ECO:0000259" key="1">
    <source>
        <dbReference type="Pfam" id="PF00582"/>
    </source>
</evidence>
<dbReference type="InterPro" id="IPR006016">
    <property type="entry name" value="UspA"/>
</dbReference>
<comment type="caution">
    <text evidence="2">The sequence shown here is derived from an EMBL/GenBank/DDBJ whole genome shotgun (WGS) entry which is preliminary data.</text>
</comment>
<dbReference type="Proteomes" id="UP000469724">
    <property type="component" value="Unassembled WGS sequence"/>
</dbReference>
<reference evidence="2 3" key="1">
    <citation type="submission" date="2020-02" db="EMBL/GenBank/DDBJ databases">
        <title>Comparative genomics of sulfur disproportionating microorganisms.</title>
        <authorList>
            <person name="Ward L.M."/>
            <person name="Bertran E."/>
            <person name="Johnston D.T."/>
        </authorList>
    </citation>
    <scope>NUCLEOTIDE SEQUENCE [LARGE SCALE GENOMIC DNA]</scope>
    <source>
        <strain evidence="2 3">DSM 3696</strain>
    </source>
</reference>
<name>A0A7K3NL66_9BACT</name>
<proteinExistence type="predicted"/>
<protein>
    <submittedName>
        <fullName evidence="2">Universal stress protein</fullName>
    </submittedName>
</protein>
<evidence type="ECO:0000313" key="2">
    <source>
        <dbReference type="EMBL" id="NDY56857.1"/>
    </source>
</evidence>
<feature type="domain" description="UspA" evidence="1">
    <location>
        <begin position="155"/>
        <end position="273"/>
    </location>
</feature>
<dbReference type="Pfam" id="PF00582">
    <property type="entry name" value="Usp"/>
    <property type="match status" value="1"/>
</dbReference>
<dbReference type="Gene3D" id="3.40.50.12370">
    <property type="match status" value="1"/>
</dbReference>
<dbReference type="EMBL" id="JAAGRQ010000029">
    <property type="protein sequence ID" value="NDY56857.1"/>
    <property type="molecule type" value="Genomic_DNA"/>
</dbReference>
<sequence>MEKHLLVAIGDDFTSSLSLRYVYGFFSRRDAVKLTLFYVSPKTAAHAPHHAAPTREAPRCQPGDALPAMEKAKNWLLDMGFPKGNVFTKTCRGDQGIVKDIIKECEAGLYDAAVLGRRGLSWFDEMFTDSVSHKILWESVSFPIWVCRNPDPNRKDVLVCLDGSPQCLRVADHVGFILSGEPAHDITLLNIRGDGAPDPAPLFEKARGILAENGIDPGRIRKKAIVSDDPAQAILKLARTENYAAVAIGRTGDKPQAFMEHIVGTTSLKLLRKLEGAGLWLCK</sequence>
<organism evidence="2 3">
    <name type="scientific">Desulfolutivibrio sulfodismutans</name>
    <dbReference type="NCBI Taxonomy" id="63561"/>
    <lineage>
        <taxon>Bacteria</taxon>
        <taxon>Pseudomonadati</taxon>
        <taxon>Thermodesulfobacteriota</taxon>
        <taxon>Desulfovibrionia</taxon>
        <taxon>Desulfovibrionales</taxon>
        <taxon>Desulfovibrionaceae</taxon>
        <taxon>Desulfolutivibrio</taxon>
    </lineage>
</organism>
<dbReference type="AlphaFoldDB" id="A0A7K3NL66"/>
<evidence type="ECO:0000313" key="3">
    <source>
        <dbReference type="Proteomes" id="UP000469724"/>
    </source>
</evidence>
<dbReference type="SUPFAM" id="SSF52402">
    <property type="entry name" value="Adenine nucleotide alpha hydrolases-like"/>
    <property type="match status" value="2"/>
</dbReference>